<dbReference type="Proteomes" id="UP000644507">
    <property type="component" value="Unassembled WGS sequence"/>
</dbReference>
<comment type="caution">
    <text evidence="1">The sequence shown here is derived from an EMBL/GenBank/DDBJ whole genome shotgun (WGS) entry which is preliminary data.</text>
</comment>
<evidence type="ECO:0000313" key="1">
    <source>
        <dbReference type="EMBL" id="GHC44689.1"/>
    </source>
</evidence>
<dbReference type="NCBIfam" id="NF042425">
    <property type="entry name" value="Amuc_1099_fam"/>
    <property type="match status" value="1"/>
</dbReference>
<dbReference type="InterPro" id="IPR049974">
    <property type="entry name" value="Amuc_1099-like"/>
</dbReference>
<accession>A0A918TEK6</accession>
<dbReference type="EMBL" id="BMXI01000002">
    <property type="protein sequence ID" value="GHC44689.1"/>
    <property type="molecule type" value="Genomic_DNA"/>
</dbReference>
<dbReference type="RefSeq" id="WP_189567468.1">
    <property type="nucleotide sequence ID" value="NZ_BMXI01000002.1"/>
</dbReference>
<name>A0A918TEK6_9BACT</name>
<protein>
    <submittedName>
        <fullName evidence="1">Uncharacterized protein</fullName>
    </submittedName>
</protein>
<sequence length="341" mass="37617">MKDKYEKVLLGVAALIAVAMIVLGVMKLGAVEEDFPEAAENPRDADAIAAEEVVADAASALSKPPILAKVSTPKGREVKSFTPVNLFVRKGAPMNETVDPEAPGEKPVHPPIPNSWWLKYGMGKEMGYGNAPQRDFDGDGFSNLEEYKAKTEPNNKNSFPSLFAKLKVASIEKEQWYLRFSNFGGGALSFRIEGIQGGKKVENRMRGGLAVPPGTEFFEEGPYQKRFKFVELKTEEKNGIPKDIAMVEDLKPGKEGKMYSIPSGSHKTFQNDYTGRLYLDTPDTKDNVFPVEEGMSFSLPFDPDAAEKPYTLKEISGDGTTAHLLWLDNGETKELELKVEN</sequence>
<organism evidence="1 2">
    <name type="scientific">Roseibacillus persicicus</name>
    <dbReference type="NCBI Taxonomy" id="454148"/>
    <lineage>
        <taxon>Bacteria</taxon>
        <taxon>Pseudomonadati</taxon>
        <taxon>Verrucomicrobiota</taxon>
        <taxon>Verrucomicrobiia</taxon>
        <taxon>Verrucomicrobiales</taxon>
        <taxon>Verrucomicrobiaceae</taxon>
        <taxon>Roseibacillus</taxon>
    </lineage>
</organism>
<dbReference type="AlphaFoldDB" id="A0A918TEK6"/>
<gene>
    <name evidence="1" type="ORF">GCM10007100_07450</name>
</gene>
<reference evidence="1" key="2">
    <citation type="submission" date="2020-09" db="EMBL/GenBank/DDBJ databases">
        <authorList>
            <person name="Sun Q."/>
            <person name="Kim S."/>
        </authorList>
    </citation>
    <scope>NUCLEOTIDE SEQUENCE</scope>
    <source>
        <strain evidence="1">KCTC 12988</strain>
    </source>
</reference>
<proteinExistence type="predicted"/>
<reference evidence="1" key="1">
    <citation type="journal article" date="2014" name="Int. J. Syst. Evol. Microbiol.">
        <title>Complete genome sequence of Corynebacterium casei LMG S-19264T (=DSM 44701T), isolated from a smear-ripened cheese.</title>
        <authorList>
            <consortium name="US DOE Joint Genome Institute (JGI-PGF)"/>
            <person name="Walter F."/>
            <person name="Albersmeier A."/>
            <person name="Kalinowski J."/>
            <person name="Ruckert C."/>
        </authorList>
    </citation>
    <scope>NUCLEOTIDE SEQUENCE</scope>
    <source>
        <strain evidence="1">KCTC 12988</strain>
    </source>
</reference>
<evidence type="ECO:0000313" key="2">
    <source>
        <dbReference type="Proteomes" id="UP000644507"/>
    </source>
</evidence>
<keyword evidence="2" id="KW-1185">Reference proteome</keyword>